<gene>
    <name evidence="2" type="ORF">HNQ77_003554</name>
</gene>
<feature type="transmembrane region" description="Helical" evidence="1">
    <location>
        <begin position="12"/>
        <end position="31"/>
    </location>
</feature>
<comment type="caution">
    <text evidence="2">The sequence shown here is derived from an EMBL/GenBank/DDBJ whole genome shotgun (WGS) entry which is preliminary data.</text>
</comment>
<dbReference type="Proteomes" id="UP000538666">
    <property type="component" value="Unassembled WGS sequence"/>
</dbReference>
<sequence>MFTLYWVYDLPNWLFALLCIVAFVLFGLIGLPLTRKIAKRAHSEDHSHNDIVGYFLGAVTVFYGITLGLVAVGTWTNYSAVQDRVDHEAQIIASLYRDSRGYPEPVSSKLMADLRAYTREIIDKSWPLQRKGISPGGADEILSSVQEDILNFEPKSLGQQVLHAEVFRQFNQLVEARRSRLESTDMSLPPSLWWLVIFGAIISISVTFFFDMRSMIMHRWMTGLMSGLLGLLIFLIAALDNPFRGNVSVGPESLERVYQALMK</sequence>
<keyword evidence="1" id="KW-0812">Transmembrane</keyword>
<evidence type="ECO:0000256" key="1">
    <source>
        <dbReference type="SAM" id="Phobius"/>
    </source>
</evidence>
<keyword evidence="1" id="KW-1133">Transmembrane helix</keyword>
<feature type="transmembrane region" description="Helical" evidence="1">
    <location>
        <begin position="191"/>
        <end position="210"/>
    </location>
</feature>
<protein>
    <submittedName>
        <fullName evidence="2">Uncharacterized membrane protein YhaH (DUF805 family)</fullName>
    </submittedName>
</protein>
<evidence type="ECO:0000313" key="2">
    <source>
        <dbReference type="EMBL" id="MBB6145593.1"/>
    </source>
</evidence>
<feature type="transmembrane region" description="Helical" evidence="1">
    <location>
        <begin position="51"/>
        <end position="75"/>
    </location>
</feature>
<keyword evidence="3" id="KW-1185">Reference proteome</keyword>
<dbReference type="Pfam" id="PF14023">
    <property type="entry name" value="Bestrophin-like"/>
    <property type="match status" value="1"/>
</dbReference>
<accession>A0A841JW16</accession>
<evidence type="ECO:0000313" key="3">
    <source>
        <dbReference type="Proteomes" id="UP000538666"/>
    </source>
</evidence>
<name>A0A841JW16_9BACT</name>
<reference evidence="2 3" key="1">
    <citation type="submission" date="2020-08" db="EMBL/GenBank/DDBJ databases">
        <title>Genomic Encyclopedia of Type Strains, Phase IV (KMG-IV): sequencing the most valuable type-strain genomes for metagenomic binning, comparative biology and taxonomic classification.</title>
        <authorList>
            <person name="Goeker M."/>
        </authorList>
    </citation>
    <scope>NUCLEOTIDE SEQUENCE [LARGE SCALE GENOMIC DNA]</scope>
    <source>
        <strain evidence="2 3">DSM 103733</strain>
    </source>
</reference>
<proteinExistence type="predicted"/>
<dbReference type="AlphaFoldDB" id="A0A841JW16"/>
<organism evidence="2 3">
    <name type="scientific">Silvibacterium bohemicum</name>
    <dbReference type="NCBI Taxonomy" id="1577686"/>
    <lineage>
        <taxon>Bacteria</taxon>
        <taxon>Pseudomonadati</taxon>
        <taxon>Acidobacteriota</taxon>
        <taxon>Terriglobia</taxon>
        <taxon>Terriglobales</taxon>
        <taxon>Acidobacteriaceae</taxon>
        <taxon>Silvibacterium</taxon>
    </lineage>
</organism>
<keyword evidence="1" id="KW-0472">Membrane</keyword>
<dbReference type="OrthoDB" id="9776669at2"/>
<dbReference type="RefSeq" id="WP_050060647.1">
    <property type="nucleotide sequence ID" value="NZ_JACHEK010000007.1"/>
</dbReference>
<dbReference type="EMBL" id="JACHEK010000007">
    <property type="protein sequence ID" value="MBB6145593.1"/>
    <property type="molecule type" value="Genomic_DNA"/>
</dbReference>
<dbReference type="InterPro" id="IPR025333">
    <property type="entry name" value="DUF4239"/>
</dbReference>
<feature type="transmembrane region" description="Helical" evidence="1">
    <location>
        <begin position="222"/>
        <end position="239"/>
    </location>
</feature>